<evidence type="ECO:0000256" key="7">
    <source>
        <dbReference type="PROSITE-ProRule" id="PRU01091"/>
    </source>
</evidence>
<dbReference type="PANTHER" id="PTHR48111">
    <property type="entry name" value="REGULATOR OF RPOS"/>
    <property type="match status" value="1"/>
</dbReference>
<protein>
    <submittedName>
        <fullName evidence="10">DNA-binding response regulator</fullName>
    </submittedName>
</protein>
<dbReference type="RefSeq" id="WP_109837571.1">
    <property type="nucleotide sequence ID" value="NZ_QGKM01000023.1"/>
</dbReference>
<evidence type="ECO:0000256" key="1">
    <source>
        <dbReference type="ARBA" id="ARBA00022553"/>
    </source>
</evidence>
<dbReference type="CDD" id="cd17624">
    <property type="entry name" value="REC_OmpR_PmrA-like"/>
    <property type="match status" value="1"/>
</dbReference>
<keyword evidence="2" id="KW-0902">Two-component regulatory system</keyword>
<feature type="modified residue" description="4-aspartylphosphate" evidence="6">
    <location>
        <position position="51"/>
    </location>
</feature>
<dbReference type="Pfam" id="PF00072">
    <property type="entry name" value="Response_reg"/>
    <property type="match status" value="1"/>
</dbReference>
<dbReference type="InterPro" id="IPR011006">
    <property type="entry name" value="CheY-like_superfamily"/>
</dbReference>
<keyword evidence="5" id="KW-0804">Transcription</keyword>
<keyword evidence="4 7" id="KW-0238">DNA-binding</keyword>
<dbReference type="PROSITE" id="PS50110">
    <property type="entry name" value="RESPONSE_REGULATORY"/>
    <property type="match status" value="1"/>
</dbReference>
<keyword evidence="1 6" id="KW-0597">Phosphoprotein</keyword>
<dbReference type="Pfam" id="PF00486">
    <property type="entry name" value="Trans_reg_C"/>
    <property type="match status" value="1"/>
</dbReference>
<dbReference type="EMBL" id="QGKM01000023">
    <property type="protein sequence ID" value="PWQ97755.1"/>
    <property type="molecule type" value="Genomic_DNA"/>
</dbReference>
<dbReference type="InterPro" id="IPR016032">
    <property type="entry name" value="Sig_transdc_resp-reg_C-effctor"/>
</dbReference>
<evidence type="ECO:0000259" key="9">
    <source>
        <dbReference type="PROSITE" id="PS51755"/>
    </source>
</evidence>
<dbReference type="InterPro" id="IPR036388">
    <property type="entry name" value="WH-like_DNA-bd_sf"/>
</dbReference>
<dbReference type="Proteomes" id="UP000245539">
    <property type="component" value="Unassembled WGS sequence"/>
</dbReference>
<gene>
    <name evidence="10" type="ORF">DKW60_09880</name>
</gene>
<dbReference type="Gene3D" id="1.10.10.10">
    <property type="entry name" value="Winged helix-like DNA-binding domain superfamily/Winged helix DNA-binding domain"/>
    <property type="match status" value="1"/>
</dbReference>
<dbReference type="OrthoDB" id="9802426at2"/>
<evidence type="ECO:0000256" key="6">
    <source>
        <dbReference type="PROSITE-ProRule" id="PRU00169"/>
    </source>
</evidence>
<accession>A0A317CGS2</accession>
<evidence type="ECO:0000256" key="5">
    <source>
        <dbReference type="ARBA" id="ARBA00023163"/>
    </source>
</evidence>
<feature type="domain" description="Response regulatory" evidence="8">
    <location>
        <begin position="2"/>
        <end position="116"/>
    </location>
</feature>
<evidence type="ECO:0000313" key="10">
    <source>
        <dbReference type="EMBL" id="PWQ97755.1"/>
    </source>
</evidence>
<sequence>MRIVLVEDNVMLSSGVRKALEDEGHSVETFTNGEIADRYLASEGADLAIIDINLPGKDGISITEAIRNRHQAFPVIMLTACGDTQDRVNGLDAGADDYLVKPFAMAELEARVRALSRRRGDIAHQEESLGLLNFQRTARRLFNTETKQEIDLSRRELVLFETLLDRQGQFVSKSFLADTLYGVGADVEMNAIELQVSRLRRHLKGTQAAIRTARGIGYMLDEEKHSL</sequence>
<keyword evidence="3" id="KW-0805">Transcription regulation</keyword>
<reference evidence="10 11" key="1">
    <citation type="submission" date="2018-05" db="EMBL/GenBank/DDBJ databases">
        <title>Leucothrix arctica sp. nov., isolated from Arctic seawater.</title>
        <authorList>
            <person name="Choi A."/>
            <person name="Baek K."/>
        </authorList>
    </citation>
    <scope>NUCLEOTIDE SEQUENCE [LARGE SCALE GENOMIC DNA]</scope>
    <source>
        <strain evidence="10 11">JCM 18388</strain>
    </source>
</reference>
<dbReference type="InterPro" id="IPR001867">
    <property type="entry name" value="OmpR/PhoB-type_DNA-bd"/>
</dbReference>
<dbReference type="GO" id="GO:0000976">
    <property type="term" value="F:transcription cis-regulatory region binding"/>
    <property type="evidence" value="ECO:0007669"/>
    <property type="project" value="TreeGrafter"/>
</dbReference>
<dbReference type="PANTHER" id="PTHR48111:SF67">
    <property type="entry name" value="TRANSCRIPTIONAL REGULATORY PROTEIN TCTD"/>
    <property type="match status" value="1"/>
</dbReference>
<comment type="caution">
    <text evidence="10">The sequence shown here is derived from an EMBL/GenBank/DDBJ whole genome shotgun (WGS) entry which is preliminary data.</text>
</comment>
<dbReference type="InterPro" id="IPR001789">
    <property type="entry name" value="Sig_transdc_resp-reg_receiver"/>
</dbReference>
<feature type="domain" description="OmpR/PhoB-type" evidence="9">
    <location>
        <begin position="124"/>
        <end position="222"/>
    </location>
</feature>
<dbReference type="FunFam" id="3.40.50.2300:FF:000002">
    <property type="entry name" value="DNA-binding response regulator PhoP"/>
    <property type="match status" value="1"/>
</dbReference>
<name>A0A317CGS2_9GAMM</name>
<evidence type="ECO:0000256" key="3">
    <source>
        <dbReference type="ARBA" id="ARBA00023015"/>
    </source>
</evidence>
<dbReference type="Gene3D" id="3.40.50.2300">
    <property type="match status" value="1"/>
</dbReference>
<evidence type="ECO:0000256" key="4">
    <source>
        <dbReference type="ARBA" id="ARBA00023125"/>
    </source>
</evidence>
<evidence type="ECO:0000256" key="2">
    <source>
        <dbReference type="ARBA" id="ARBA00023012"/>
    </source>
</evidence>
<dbReference type="GO" id="GO:0032993">
    <property type="term" value="C:protein-DNA complex"/>
    <property type="evidence" value="ECO:0007669"/>
    <property type="project" value="TreeGrafter"/>
</dbReference>
<dbReference type="SUPFAM" id="SSF52172">
    <property type="entry name" value="CheY-like"/>
    <property type="match status" value="1"/>
</dbReference>
<feature type="DNA-binding region" description="OmpR/PhoB-type" evidence="7">
    <location>
        <begin position="124"/>
        <end position="222"/>
    </location>
</feature>
<keyword evidence="11" id="KW-1185">Reference proteome</keyword>
<dbReference type="GO" id="GO:0005829">
    <property type="term" value="C:cytosol"/>
    <property type="evidence" value="ECO:0007669"/>
    <property type="project" value="TreeGrafter"/>
</dbReference>
<dbReference type="GO" id="GO:0000156">
    <property type="term" value="F:phosphorelay response regulator activity"/>
    <property type="evidence" value="ECO:0007669"/>
    <property type="project" value="TreeGrafter"/>
</dbReference>
<dbReference type="SMART" id="SM00448">
    <property type="entry name" value="REC"/>
    <property type="match status" value="1"/>
</dbReference>
<dbReference type="AlphaFoldDB" id="A0A317CGS2"/>
<dbReference type="InterPro" id="IPR039420">
    <property type="entry name" value="WalR-like"/>
</dbReference>
<dbReference type="CDD" id="cd00383">
    <property type="entry name" value="trans_reg_C"/>
    <property type="match status" value="1"/>
</dbReference>
<dbReference type="SUPFAM" id="SSF46894">
    <property type="entry name" value="C-terminal effector domain of the bipartite response regulators"/>
    <property type="match status" value="1"/>
</dbReference>
<dbReference type="GO" id="GO:0006355">
    <property type="term" value="P:regulation of DNA-templated transcription"/>
    <property type="evidence" value="ECO:0007669"/>
    <property type="project" value="InterPro"/>
</dbReference>
<proteinExistence type="predicted"/>
<dbReference type="PROSITE" id="PS51755">
    <property type="entry name" value="OMPR_PHOB"/>
    <property type="match status" value="1"/>
</dbReference>
<evidence type="ECO:0000259" key="8">
    <source>
        <dbReference type="PROSITE" id="PS50110"/>
    </source>
</evidence>
<organism evidence="10 11">
    <name type="scientific">Leucothrix pacifica</name>
    <dbReference type="NCBI Taxonomy" id="1247513"/>
    <lineage>
        <taxon>Bacteria</taxon>
        <taxon>Pseudomonadati</taxon>
        <taxon>Pseudomonadota</taxon>
        <taxon>Gammaproteobacteria</taxon>
        <taxon>Thiotrichales</taxon>
        <taxon>Thiotrichaceae</taxon>
        <taxon>Leucothrix</taxon>
    </lineage>
</organism>
<dbReference type="Gene3D" id="6.10.250.690">
    <property type="match status" value="1"/>
</dbReference>
<dbReference type="SMART" id="SM00862">
    <property type="entry name" value="Trans_reg_C"/>
    <property type="match status" value="1"/>
</dbReference>
<evidence type="ECO:0000313" key="11">
    <source>
        <dbReference type="Proteomes" id="UP000245539"/>
    </source>
</evidence>